<dbReference type="InterPro" id="IPR013211">
    <property type="entry name" value="LVIVD"/>
</dbReference>
<evidence type="ECO:0000313" key="3">
    <source>
        <dbReference type="Proteomes" id="UP000197277"/>
    </source>
</evidence>
<keyword evidence="1" id="KW-0732">Signal</keyword>
<feature type="signal peptide" evidence="1">
    <location>
        <begin position="1"/>
        <end position="33"/>
    </location>
</feature>
<dbReference type="OrthoDB" id="1521841at2"/>
<dbReference type="SUPFAM" id="SSF63825">
    <property type="entry name" value="YWTD domain"/>
    <property type="match status" value="1"/>
</dbReference>
<feature type="chain" id="PRO_5012105625" description="LVIVD repeat-containing protein" evidence="1">
    <location>
        <begin position="34"/>
        <end position="253"/>
    </location>
</feature>
<gene>
    <name evidence="2" type="ORF">CDA63_08130</name>
</gene>
<evidence type="ECO:0000256" key="1">
    <source>
        <dbReference type="SAM" id="SignalP"/>
    </source>
</evidence>
<name>A0A246FLC8_9BACT</name>
<organism evidence="2 3">
    <name type="scientific">Hymenobacter amundsenii</name>
    <dbReference type="NCBI Taxonomy" id="2006685"/>
    <lineage>
        <taxon>Bacteria</taxon>
        <taxon>Pseudomonadati</taxon>
        <taxon>Bacteroidota</taxon>
        <taxon>Cytophagia</taxon>
        <taxon>Cytophagales</taxon>
        <taxon>Hymenobacteraceae</taxon>
        <taxon>Hymenobacter</taxon>
    </lineage>
</organism>
<comment type="caution">
    <text evidence="2">The sequence shown here is derived from an EMBL/GenBank/DDBJ whole genome shotgun (WGS) entry which is preliminary data.</text>
</comment>
<dbReference type="Pfam" id="PF08309">
    <property type="entry name" value="LVIVD"/>
    <property type="match status" value="1"/>
</dbReference>
<evidence type="ECO:0000313" key="2">
    <source>
        <dbReference type="EMBL" id="OWP63541.1"/>
    </source>
</evidence>
<dbReference type="RefSeq" id="WP_088463955.1">
    <property type="nucleotide sequence ID" value="NZ_NIRR01000010.1"/>
</dbReference>
<reference evidence="2 3" key="1">
    <citation type="submission" date="2017-06" db="EMBL/GenBank/DDBJ databases">
        <title>Hymenobacter amundsenii sp. nov. isolated from regoliths in Antarctica.</title>
        <authorList>
            <person name="Sedlacek I."/>
            <person name="Kralova S."/>
            <person name="Pantucek R."/>
            <person name="Svec P."/>
            <person name="Holochova P."/>
            <person name="Stankova E."/>
            <person name="Vrbovska V."/>
            <person name="Busse H.-J."/>
        </authorList>
    </citation>
    <scope>NUCLEOTIDE SEQUENCE [LARGE SCALE GENOMIC DNA]</scope>
    <source>
        <strain evidence="2 3">CCM 8682</strain>
    </source>
</reference>
<evidence type="ECO:0008006" key="4">
    <source>
        <dbReference type="Google" id="ProtNLM"/>
    </source>
</evidence>
<proteinExistence type="predicted"/>
<dbReference type="Proteomes" id="UP000197277">
    <property type="component" value="Unassembled WGS sequence"/>
</dbReference>
<accession>A0A246FLC8</accession>
<dbReference type="EMBL" id="NIRR01000010">
    <property type="protein sequence ID" value="OWP63541.1"/>
    <property type="molecule type" value="Genomic_DNA"/>
</dbReference>
<dbReference type="AlphaFoldDB" id="A0A246FLC8"/>
<dbReference type="PROSITE" id="PS51257">
    <property type="entry name" value="PROKAR_LIPOPROTEIN"/>
    <property type="match status" value="1"/>
</dbReference>
<sequence>MKHIASFFRLGTILLSLLLTACSASNDASPNLAADNGQGGSLARFTVLGNTLYVVDNQNLRLFSLANPTAPTPGQVVPLGLGIETIYPRAPYLFLGTQRGMFIFDASVPAQPKQVAYYQHVASCDPVVVDDRYAYVTLRDGRTCGGGANQLQVVDLTNLAAPRLAQSYPMTHPMGLGVDSTLLFVCDKEQLKVFDTRAAPILSAPEIFRVNVSDVIPHRGLLLAIGPDGLYQYRYRNNKLTALSKLAVSPTRK</sequence>
<protein>
    <recommendedName>
        <fullName evidence="4">LVIVD repeat-containing protein</fullName>
    </recommendedName>
</protein>
<keyword evidence="3" id="KW-1185">Reference proteome</keyword>